<dbReference type="EMBL" id="AYLP01001127">
    <property type="protein sequence ID" value="ESS54970.1"/>
    <property type="molecule type" value="Genomic_DNA"/>
</dbReference>
<dbReference type="OrthoDB" id="10453091at2759"/>
<proteinExistence type="predicted"/>
<comment type="caution">
    <text evidence="3">The sequence shown here is derived from an EMBL/GenBank/DDBJ whole genome shotgun (WGS) entry which is preliminary data.</text>
</comment>
<accession>V5A2F8</accession>
<dbReference type="Pfam" id="PF22925">
    <property type="entry name" value="TS_C"/>
    <property type="match status" value="1"/>
</dbReference>
<dbReference type="SUPFAM" id="SSF50939">
    <property type="entry name" value="Sialidases"/>
    <property type="match status" value="1"/>
</dbReference>
<dbReference type="Gene3D" id="2.60.120.200">
    <property type="match status" value="1"/>
</dbReference>
<dbReference type="InterPro" id="IPR011040">
    <property type="entry name" value="Sialidase"/>
</dbReference>
<protein>
    <submittedName>
        <fullName evidence="3">Trans-sialidase</fullName>
    </submittedName>
</protein>
<feature type="domain" description="Sialidase" evidence="1">
    <location>
        <begin position="6"/>
        <end position="192"/>
    </location>
</feature>
<dbReference type="InterPro" id="IPR013320">
    <property type="entry name" value="ConA-like_dom_sf"/>
</dbReference>
<organism evidence="3 4">
    <name type="scientific">Trypanosoma cruzi Dm28c</name>
    <dbReference type="NCBI Taxonomy" id="1416333"/>
    <lineage>
        <taxon>Eukaryota</taxon>
        <taxon>Discoba</taxon>
        <taxon>Euglenozoa</taxon>
        <taxon>Kinetoplastea</taxon>
        <taxon>Metakinetoplastina</taxon>
        <taxon>Trypanosomatida</taxon>
        <taxon>Trypanosomatidae</taxon>
        <taxon>Trypanosoma</taxon>
        <taxon>Schizotrypanum</taxon>
    </lineage>
</organism>
<dbReference type="GO" id="GO:0004308">
    <property type="term" value="F:exo-alpha-sialidase activity"/>
    <property type="evidence" value="ECO:0007669"/>
    <property type="project" value="InterPro"/>
</dbReference>
<dbReference type="InterPro" id="IPR055239">
    <property type="entry name" value="TS_C"/>
</dbReference>
<evidence type="ECO:0000313" key="3">
    <source>
        <dbReference type="EMBL" id="ESS54970.1"/>
    </source>
</evidence>
<reference evidence="3 4" key="1">
    <citation type="journal article" date="2014" name="Genome Announc.">
        <title>Trypanosoma cruzi Clone Dm28c Draft Genome Sequence.</title>
        <authorList>
            <person name="Grisard E.C."/>
            <person name="Teixeira S.M."/>
            <person name="de Almeida L.G."/>
            <person name="Stoco P.H."/>
            <person name="Gerber A.L."/>
            <person name="Talavera-Lopez C."/>
            <person name="Lima O.C."/>
            <person name="Andersson B."/>
            <person name="de Vasconcelos A.T."/>
        </authorList>
    </citation>
    <scope>NUCLEOTIDE SEQUENCE [LARGE SCALE GENOMIC DNA]</scope>
    <source>
        <strain evidence="3 4">Dm28c</strain>
    </source>
</reference>
<gene>
    <name evidence="3" type="ORF">TCDM_13592</name>
</gene>
<sequence>MKSGLDHFAGTGGSGIVMGNCTLVCPLMGANRTNHPFFMIVYSTGNGSSWVLSEGVSPADCLGPLITEWESGQIFMIVHCERSQRVFESRDMGKRWTEARGKLSGVWGELRSGVSWDGTLCVGALITATIEGVKVMLCTHKASHPLEASEHNALYLWVTDNNRSFHFGPLSVNSTWNEALANTLLYSDGNFYIAQEKYMATHRGIPLARLTEELSTIKSVLSTWAQLNAFFFKSSIPTTGLVGFLSNSANGETWIDDYRCVNATVTKAAKVKNGFHSTGPNSGATWLVNIREDDNHYGLVNYDFTLVATVAIHQAPNGSSFLQGAVLGDSKSKKFIGLT</sequence>
<feature type="domain" description="Trans-sialidase C-terminal" evidence="2">
    <location>
        <begin position="237"/>
        <end position="338"/>
    </location>
</feature>
<dbReference type="InterPro" id="IPR008377">
    <property type="entry name" value="Sialidase_trypan"/>
</dbReference>
<dbReference type="CDD" id="cd15482">
    <property type="entry name" value="Sialidase_non-viral"/>
    <property type="match status" value="1"/>
</dbReference>
<dbReference type="SUPFAM" id="SSF49899">
    <property type="entry name" value="Concanavalin A-like lectins/glucanases"/>
    <property type="match status" value="1"/>
</dbReference>
<dbReference type="InterPro" id="IPR036278">
    <property type="entry name" value="Sialidase_sf"/>
</dbReference>
<dbReference type="Pfam" id="PF13859">
    <property type="entry name" value="BNR_3"/>
    <property type="match status" value="1"/>
</dbReference>
<evidence type="ECO:0000313" key="4">
    <source>
        <dbReference type="Proteomes" id="UP000017861"/>
    </source>
</evidence>
<dbReference type="VEuPathDB" id="TriTrypDB:TCDM_13592"/>
<evidence type="ECO:0000259" key="1">
    <source>
        <dbReference type="Pfam" id="PF13859"/>
    </source>
</evidence>
<dbReference type="PRINTS" id="PR01803">
    <property type="entry name" value="TCSIALIDASE"/>
</dbReference>
<dbReference type="Proteomes" id="UP000017861">
    <property type="component" value="Unassembled WGS sequence"/>
</dbReference>
<dbReference type="Gene3D" id="2.120.10.10">
    <property type="match status" value="1"/>
</dbReference>
<evidence type="ECO:0000259" key="2">
    <source>
        <dbReference type="Pfam" id="PF22925"/>
    </source>
</evidence>
<dbReference type="AlphaFoldDB" id="V5A2F8"/>
<name>V5A2F8_TRYCR</name>